<reference evidence="3 4" key="1">
    <citation type="submission" date="2012-04" db="EMBL/GenBank/DDBJ databases">
        <title>The Genome Sequence of Saprolegnia declina VS20.</title>
        <authorList>
            <consortium name="The Broad Institute Genome Sequencing Platform"/>
            <person name="Russ C."/>
            <person name="Nusbaum C."/>
            <person name="Tyler B."/>
            <person name="van West P."/>
            <person name="Dieguez-Uribeondo J."/>
            <person name="de Bruijn I."/>
            <person name="Tripathy S."/>
            <person name="Jiang R."/>
            <person name="Young S.K."/>
            <person name="Zeng Q."/>
            <person name="Gargeya S."/>
            <person name="Fitzgerald M."/>
            <person name="Haas B."/>
            <person name="Abouelleil A."/>
            <person name="Alvarado L."/>
            <person name="Arachchi H.M."/>
            <person name="Berlin A."/>
            <person name="Chapman S.B."/>
            <person name="Goldberg J."/>
            <person name="Griggs A."/>
            <person name="Gujja S."/>
            <person name="Hansen M."/>
            <person name="Howarth C."/>
            <person name="Imamovic A."/>
            <person name="Larimer J."/>
            <person name="McCowen C."/>
            <person name="Montmayeur A."/>
            <person name="Murphy C."/>
            <person name="Neiman D."/>
            <person name="Pearson M."/>
            <person name="Priest M."/>
            <person name="Roberts A."/>
            <person name="Saif S."/>
            <person name="Shea T."/>
            <person name="Sisk P."/>
            <person name="Sykes S."/>
            <person name="Wortman J."/>
            <person name="Nusbaum C."/>
            <person name="Birren B."/>
        </authorList>
    </citation>
    <scope>NUCLEOTIDE SEQUENCE [LARGE SCALE GENOMIC DNA]</scope>
    <source>
        <strain evidence="3 4">VS20</strain>
    </source>
</reference>
<dbReference type="InParanoid" id="T0PI05"/>
<gene>
    <name evidence="3" type="ORF">SDRG_17145</name>
</gene>
<feature type="region of interest" description="Disordered" evidence="1">
    <location>
        <begin position="35"/>
        <end position="93"/>
    </location>
</feature>
<organism evidence="3 4">
    <name type="scientific">Saprolegnia diclina (strain VS20)</name>
    <dbReference type="NCBI Taxonomy" id="1156394"/>
    <lineage>
        <taxon>Eukaryota</taxon>
        <taxon>Sar</taxon>
        <taxon>Stramenopiles</taxon>
        <taxon>Oomycota</taxon>
        <taxon>Saprolegniomycetes</taxon>
        <taxon>Saprolegniales</taxon>
        <taxon>Saprolegniaceae</taxon>
        <taxon>Saprolegnia</taxon>
    </lineage>
</organism>
<dbReference type="PROSITE" id="PS00036">
    <property type="entry name" value="BZIP_BASIC"/>
    <property type="match status" value="1"/>
</dbReference>
<dbReference type="InterPro" id="IPR004827">
    <property type="entry name" value="bZIP"/>
</dbReference>
<accession>T0PI05</accession>
<proteinExistence type="predicted"/>
<evidence type="ECO:0000313" key="3">
    <source>
        <dbReference type="EMBL" id="EQC24969.1"/>
    </source>
</evidence>
<evidence type="ECO:0000259" key="2">
    <source>
        <dbReference type="PROSITE" id="PS00036"/>
    </source>
</evidence>
<feature type="compositionally biased region" description="Basic and acidic residues" evidence="1">
    <location>
        <begin position="35"/>
        <end position="46"/>
    </location>
</feature>
<evidence type="ECO:0000256" key="1">
    <source>
        <dbReference type="SAM" id="MobiDB-lite"/>
    </source>
</evidence>
<dbReference type="GO" id="GO:0003700">
    <property type="term" value="F:DNA-binding transcription factor activity"/>
    <property type="evidence" value="ECO:0007669"/>
    <property type="project" value="InterPro"/>
</dbReference>
<dbReference type="AlphaFoldDB" id="T0PI05"/>
<dbReference type="VEuPathDB" id="FungiDB:SDRG_17145"/>
<name>T0PI05_SAPDV</name>
<dbReference type="EMBL" id="JH767334">
    <property type="protein sequence ID" value="EQC24969.1"/>
    <property type="molecule type" value="Genomic_DNA"/>
</dbReference>
<sequence>MSHHVSSPKLLLGDDDDAAMVVYWMAALFDDGDEASAKAKRQEALTRRQAAIRRRNERRGLVTTSALSASPQPEGKRKSNRESAQRFRAKTKRAIDKYQRDLATLQEMYPFYVPTPYTPLPKPVCDALPGESKDDLQRRRNAVAAAHSRQKEAHYLEYLKNEVHLCSPSSLCP</sequence>
<feature type="compositionally biased region" description="Polar residues" evidence="1">
    <location>
        <begin position="62"/>
        <end position="71"/>
    </location>
</feature>
<evidence type="ECO:0000313" key="4">
    <source>
        <dbReference type="Proteomes" id="UP000030762"/>
    </source>
</evidence>
<feature type="domain" description="BZIP" evidence="2">
    <location>
        <begin position="76"/>
        <end position="90"/>
    </location>
</feature>
<keyword evidence="4" id="KW-1185">Reference proteome</keyword>
<feature type="compositionally biased region" description="Basic and acidic residues" evidence="1">
    <location>
        <begin position="74"/>
        <end position="85"/>
    </location>
</feature>
<protein>
    <recommendedName>
        <fullName evidence="2">BZIP domain-containing protein</fullName>
    </recommendedName>
</protein>
<dbReference type="Proteomes" id="UP000030762">
    <property type="component" value="Unassembled WGS sequence"/>
</dbReference>
<dbReference type="GeneID" id="19957872"/>
<dbReference type="CDD" id="cd14686">
    <property type="entry name" value="bZIP"/>
    <property type="match status" value="1"/>
</dbReference>
<dbReference type="RefSeq" id="XP_008621602.1">
    <property type="nucleotide sequence ID" value="XM_008623380.1"/>
</dbReference>